<comment type="function">
    <text evidence="1 11">Catalyzes the 6-electron oxidation of protoporphyrinogen-IX to form protoporphyrin-IX.</text>
</comment>
<keyword evidence="6 11" id="KW-0274">FAD</keyword>
<feature type="region of interest" description="Disordered" evidence="12">
    <location>
        <begin position="236"/>
        <end position="256"/>
    </location>
</feature>
<comment type="caution">
    <text evidence="14">The sequence shown here is derived from an EMBL/GenBank/DDBJ whole genome shotgun (WGS) entry which is preliminary data.</text>
</comment>
<comment type="subcellular location">
    <subcellularLocation>
        <location evidence="11">Mitochondrion inner membrane</location>
    </subcellularLocation>
</comment>
<dbReference type="Pfam" id="PF01593">
    <property type="entry name" value="Amino_oxidase"/>
    <property type="match status" value="1"/>
</dbReference>
<evidence type="ECO:0000313" key="14">
    <source>
        <dbReference type="EMBL" id="KAG5455903.1"/>
    </source>
</evidence>
<dbReference type="GO" id="GO:0005743">
    <property type="term" value="C:mitochondrial inner membrane"/>
    <property type="evidence" value="ECO:0007669"/>
    <property type="project" value="UniProtKB-SubCell"/>
</dbReference>
<comment type="catalytic activity">
    <reaction evidence="10 11">
        <text>protoporphyrinogen IX + 3 O2 = protoporphyrin IX + 3 H2O2</text>
        <dbReference type="Rhea" id="RHEA:25576"/>
        <dbReference type="ChEBI" id="CHEBI:15379"/>
        <dbReference type="ChEBI" id="CHEBI:16240"/>
        <dbReference type="ChEBI" id="CHEBI:57306"/>
        <dbReference type="ChEBI" id="CHEBI:57307"/>
        <dbReference type="EC" id="1.3.3.4"/>
    </reaction>
</comment>
<dbReference type="SUPFAM" id="SSF51905">
    <property type="entry name" value="FAD/NAD(P)-binding domain"/>
    <property type="match status" value="1"/>
</dbReference>
<evidence type="ECO:0000256" key="8">
    <source>
        <dbReference type="ARBA" id="ARBA00023133"/>
    </source>
</evidence>
<evidence type="ECO:0000256" key="4">
    <source>
        <dbReference type="ARBA" id="ARBA00012867"/>
    </source>
</evidence>
<evidence type="ECO:0000256" key="10">
    <source>
        <dbReference type="ARBA" id="ARBA00047554"/>
    </source>
</evidence>
<dbReference type="InterPro" id="IPR002937">
    <property type="entry name" value="Amino_oxidase"/>
</dbReference>
<evidence type="ECO:0000259" key="13">
    <source>
        <dbReference type="Pfam" id="PF01593"/>
    </source>
</evidence>
<dbReference type="UniPathway" id="UPA00251">
    <property type="reaction ID" value="UER00324"/>
</dbReference>
<evidence type="ECO:0000256" key="7">
    <source>
        <dbReference type="ARBA" id="ARBA00023002"/>
    </source>
</evidence>
<dbReference type="PANTHER" id="PTHR42923">
    <property type="entry name" value="PROTOPORPHYRINOGEN OXIDASE"/>
    <property type="match status" value="1"/>
</dbReference>
<dbReference type="GO" id="GO:0006782">
    <property type="term" value="P:protoporphyrinogen IX biosynthetic process"/>
    <property type="evidence" value="ECO:0007669"/>
    <property type="project" value="UniProtKB-UniRule"/>
</dbReference>
<feature type="domain" description="Amine oxidase" evidence="13">
    <location>
        <begin position="14"/>
        <end position="510"/>
    </location>
</feature>
<sequence>MSPPLRVVVLGSGIAGLSTAWQLARLVSPARVKITVLEAADRSGGWIRSERIGGDAALFESGPRTLRPSGVAGWVTLEAVSSRCRANRGYRQAVSALGLTPEITWASKSSAPARNRFLYHRNCLRALPSSLRSLASTRDPFVWRLLAAAAREPFARRRDAGCADAGMDDDESVDAFVRRRFGAQVADNLVSAVVHGIYAGDSRNLSVRSVFPSLWSAERRRGSVVLGLFGPEDAETAERERRARQSVEDRDPDLARNASNSSMYAFANGLQVFSDRMVEDMKRMGVEVLLNTPCTDLELGGDDTIRVSTANTAVPELIADRVVSALPAWTLHDVLRCCPLPELERQMFPTVDVAVANFAFRGEPGRVLPVAGFGYLVPRPDMAQHDELGVIFDSCAMPAQDLSRAMTRLTVMMGGHAFESKFAGVDDERILERARKVVAVRLGIRERPAESRVRVLRRCIPQPAVGCRSRTHDLHLALVRRFRGKLSVVGASYNGVAVNDLVRAGRDLAER</sequence>
<evidence type="ECO:0000256" key="5">
    <source>
        <dbReference type="ARBA" id="ARBA00022630"/>
    </source>
</evidence>
<feature type="non-terminal residue" evidence="14">
    <location>
        <position position="511"/>
    </location>
</feature>
<name>A0A8H8DF13_9FUNG</name>
<dbReference type="GO" id="GO:0004729">
    <property type="term" value="F:oxygen-dependent protoporphyrinogen oxidase activity"/>
    <property type="evidence" value="ECO:0007669"/>
    <property type="project" value="UniProtKB-UniRule"/>
</dbReference>
<evidence type="ECO:0000256" key="1">
    <source>
        <dbReference type="ARBA" id="ARBA00002600"/>
    </source>
</evidence>
<dbReference type="OrthoDB" id="438553at2759"/>
<dbReference type="PANTHER" id="PTHR42923:SF3">
    <property type="entry name" value="PROTOPORPHYRINOGEN OXIDASE"/>
    <property type="match status" value="1"/>
</dbReference>
<comment type="similarity">
    <text evidence="3 11">Belongs to the protoporphyrinogen/coproporphyrinogen oxidase family. Protoporphyrinogen oxidase subfamily.</text>
</comment>
<dbReference type="SUPFAM" id="SSF54373">
    <property type="entry name" value="FAD-linked reductases, C-terminal domain"/>
    <property type="match status" value="1"/>
</dbReference>
<evidence type="ECO:0000256" key="9">
    <source>
        <dbReference type="ARBA" id="ARBA00023244"/>
    </source>
</evidence>
<dbReference type="Proteomes" id="UP000673691">
    <property type="component" value="Unassembled WGS sequence"/>
</dbReference>
<evidence type="ECO:0000256" key="3">
    <source>
        <dbReference type="ARBA" id="ARBA00010551"/>
    </source>
</evidence>
<dbReference type="InterPro" id="IPR036188">
    <property type="entry name" value="FAD/NAD-bd_sf"/>
</dbReference>
<protein>
    <recommendedName>
        <fullName evidence="4 11">Protoporphyrinogen oxidase</fullName>
        <ecNumber evidence="4 11">1.3.3.4</ecNumber>
    </recommendedName>
</protein>
<dbReference type="EMBL" id="JAEFCI010012600">
    <property type="protein sequence ID" value="KAG5455903.1"/>
    <property type="molecule type" value="Genomic_DNA"/>
</dbReference>
<dbReference type="AlphaFoldDB" id="A0A8H8DF13"/>
<dbReference type="EC" id="1.3.3.4" evidence="4 11"/>
<dbReference type="InterPro" id="IPR050464">
    <property type="entry name" value="Zeta_carotene_desat/Oxidored"/>
</dbReference>
<evidence type="ECO:0000256" key="6">
    <source>
        <dbReference type="ARBA" id="ARBA00022827"/>
    </source>
</evidence>
<gene>
    <name evidence="14" type="ORF">BJ554DRAFT_4515</name>
</gene>
<accession>A0A8H8DF13</accession>
<evidence type="ECO:0000313" key="15">
    <source>
        <dbReference type="Proteomes" id="UP000673691"/>
    </source>
</evidence>
<keyword evidence="8 11" id="KW-0350">Heme biosynthesis</keyword>
<evidence type="ECO:0000256" key="2">
    <source>
        <dbReference type="ARBA" id="ARBA00005073"/>
    </source>
</evidence>
<organism evidence="14 15">
    <name type="scientific">Olpidium bornovanus</name>
    <dbReference type="NCBI Taxonomy" id="278681"/>
    <lineage>
        <taxon>Eukaryota</taxon>
        <taxon>Fungi</taxon>
        <taxon>Fungi incertae sedis</taxon>
        <taxon>Olpidiomycota</taxon>
        <taxon>Olpidiomycotina</taxon>
        <taxon>Olpidiomycetes</taxon>
        <taxon>Olpidiales</taxon>
        <taxon>Olpidiaceae</taxon>
        <taxon>Olpidium</taxon>
    </lineage>
</organism>
<feature type="compositionally biased region" description="Basic and acidic residues" evidence="12">
    <location>
        <begin position="236"/>
        <end position="254"/>
    </location>
</feature>
<dbReference type="Gene3D" id="3.50.50.60">
    <property type="entry name" value="FAD/NAD(P)-binding domain"/>
    <property type="match status" value="1"/>
</dbReference>
<keyword evidence="9 11" id="KW-0627">Porphyrin biosynthesis</keyword>
<dbReference type="NCBIfam" id="TIGR00562">
    <property type="entry name" value="proto_IX_ox"/>
    <property type="match status" value="1"/>
</dbReference>
<comment type="pathway">
    <text evidence="2 11">Porphyrin-containing compound metabolism; protoporphyrin-IX biosynthesis; protoporphyrin-IX from protoporphyrinogen-IX: step 1/1.</text>
</comment>
<comment type="cofactor">
    <cofactor evidence="11">
        <name>FAD</name>
        <dbReference type="ChEBI" id="CHEBI:57692"/>
    </cofactor>
    <text evidence="11">Binds 1 FAD per subunit.</text>
</comment>
<keyword evidence="15" id="KW-1185">Reference proteome</keyword>
<evidence type="ECO:0000256" key="12">
    <source>
        <dbReference type="SAM" id="MobiDB-lite"/>
    </source>
</evidence>
<evidence type="ECO:0000256" key="11">
    <source>
        <dbReference type="RuleBase" id="RU367069"/>
    </source>
</evidence>
<dbReference type="InterPro" id="IPR004572">
    <property type="entry name" value="Protoporphyrinogen_oxidase"/>
</dbReference>
<keyword evidence="7 11" id="KW-0560">Oxidoreductase</keyword>
<proteinExistence type="inferred from homology"/>
<keyword evidence="5 11" id="KW-0285">Flavoprotein</keyword>
<reference evidence="14 15" key="1">
    <citation type="journal article" name="Sci. Rep.">
        <title>Genome-scale phylogenetic analyses confirm Olpidium as the closest living zoosporic fungus to the non-flagellated, terrestrial fungi.</title>
        <authorList>
            <person name="Chang Y."/>
            <person name="Rochon D."/>
            <person name="Sekimoto S."/>
            <person name="Wang Y."/>
            <person name="Chovatia M."/>
            <person name="Sandor L."/>
            <person name="Salamov A."/>
            <person name="Grigoriev I.V."/>
            <person name="Stajich J.E."/>
            <person name="Spatafora J.W."/>
        </authorList>
    </citation>
    <scope>NUCLEOTIDE SEQUENCE [LARGE SCALE GENOMIC DNA]</scope>
    <source>
        <strain evidence="14">S191</strain>
    </source>
</reference>